<keyword evidence="2" id="KW-1185">Reference proteome</keyword>
<organism evidence="1 2">
    <name type="scientific">Penicillium desertorum</name>
    <dbReference type="NCBI Taxonomy" id="1303715"/>
    <lineage>
        <taxon>Eukaryota</taxon>
        <taxon>Fungi</taxon>
        <taxon>Dikarya</taxon>
        <taxon>Ascomycota</taxon>
        <taxon>Pezizomycotina</taxon>
        <taxon>Eurotiomycetes</taxon>
        <taxon>Eurotiomycetidae</taxon>
        <taxon>Eurotiales</taxon>
        <taxon>Aspergillaceae</taxon>
        <taxon>Penicillium</taxon>
    </lineage>
</organism>
<evidence type="ECO:0000313" key="1">
    <source>
        <dbReference type="EMBL" id="KAJ5458798.1"/>
    </source>
</evidence>
<reference evidence="1" key="1">
    <citation type="submission" date="2022-12" db="EMBL/GenBank/DDBJ databases">
        <authorList>
            <person name="Petersen C."/>
        </authorList>
    </citation>
    <scope>NUCLEOTIDE SEQUENCE</scope>
    <source>
        <strain evidence="1">IBT 17660</strain>
    </source>
</reference>
<evidence type="ECO:0000313" key="2">
    <source>
        <dbReference type="Proteomes" id="UP001147760"/>
    </source>
</evidence>
<name>A0A9W9WFW1_9EURO</name>
<dbReference type="OrthoDB" id="4658148at2759"/>
<sequence length="110" mass="12081">MANITTKEMWETVKRYFGDSHIPGSAPLGLMHICEMDGLCTCTNVINTSKKGSEYGVEISEDLMPMFSILGDTASPPCTCFEMTDVLKHIEEYIETAPDTHPNDMSIASG</sequence>
<proteinExistence type="predicted"/>
<dbReference type="EMBL" id="JAPWDO010000008">
    <property type="protein sequence ID" value="KAJ5458798.1"/>
    <property type="molecule type" value="Genomic_DNA"/>
</dbReference>
<gene>
    <name evidence="1" type="ORF">N7530_010742</name>
</gene>
<accession>A0A9W9WFW1</accession>
<dbReference type="AlphaFoldDB" id="A0A9W9WFW1"/>
<reference evidence="1" key="2">
    <citation type="journal article" date="2023" name="IMA Fungus">
        <title>Comparative genomic study of the Penicillium genus elucidates a diverse pangenome and 15 lateral gene transfer events.</title>
        <authorList>
            <person name="Petersen C."/>
            <person name="Sorensen T."/>
            <person name="Nielsen M.R."/>
            <person name="Sondergaard T.E."/>
            <person name="Sorensen J.L."/>
            <person name="Fitzpatrick D.A."/>
            <person name="Frisvad J.C."/>
            <person name="Nielsen K.L."/>
        </authorList>
    </citation>
    <scope>NUCLEOTIDE SEQUENCE</scope>
    <source>
        <strain evidence="1">IBT 17660</strain>
    </source>
</reference>
<comment type="caution">
    <text evidence="1">The sequence shown here is derived from an EMBL/GenBank/DDBJ whole genome shotgun (WGS) entry which is preliminary data.</text>
</comment>
<dbReference type="Proteomes" id="UP001147760">
    <property type="component" value="Unassembled WGS sequence"/>
</dbReference>
<protein>
    <submittedName>
        <fullName evidence="1">Uncharacterized protein</fullName>
    </submittedName>
</protein>